<accession>A0ACD3AM81</accession>
<gene>
    <name evidence="1" type="ORF">BDN72DRAFT_859765</name>
</gene>
<proteinExistence type="predicted"/>
<dbReference type="EMBL" id="ML208399">
    <property type="protein sequence ID" value="TFK66626.1"/>
    <property type="molecule type" value="Genomic_DNA"/>
</dbReference>
<protein>
    <submittedName>
        <fullName evidence="1">Uncharacterized protein</fullName>
    </submittedName>
</protein>
<organism evidence="1 2">
    <name type="scientific">Pluteus cervinus</name>
    <dbReference type="NCBI Taxonomy" id="181527"/>
    <lineage>
        <taxon>Eukaryota</taxon>
        <taxon>Fungi</taxon>
        <taxon>Dikarya</taxon>
        <taxon>Basidiomycota</taxon>
        <taxon>Agaricomycotina</taxon>
        <taxon>Agaricomycetes</taxon>
        <taxon>Agaricomycetidae</taxon>
        <taxon>Agaricales</taxon>
        <taxon>Pluteineae</taxon>
        <taxon>Pluteaceae</taxon>
        <taxon>Pluteus</taxon>
    </lineage>
</organism>
<reference evidence="1 2" key="1">
    <citation type="journal article" date="2019" name="Nat. Ecol. Evol.">
        <title>Megaphylogeny resolves global patterns of mushroom evolution.</title>
        <authorList>
            <person name="Varga T."/>
            <person name="Krizsan K."/>
            <person name="Foldi C."/>
            <person name="Dima B."/>
            <person name="Sanchez-Garcia M."/>
            <person name="Sanchez-Ramirez S."/>
            <person name="Szollosi G.J."/>
            <person name="Szarkandi J.G."/>
            <person name="Papp V."/>
            <person name="Albert L."/>
            <person name="Andreopoulos W."/>
            <person name="Angelini C."/>
            <person name="Antonin V."/>
            <person name="Barry K.W."/>
            <person name="Bougher N.L."/>
            <person name="Buchanan P."/>
            <person name="Buyck B."/>
            <person name="Bense V."/>
            <person name="Catcheside P."/>
            <person name="Chovatia M."/>
            <person name="Cooper J."/>
            <person name="Damon W."/>
            <person name="Desjardin D."/>
            <person name="Finy P."/>
            <person name="Geml J."/>
            <person name="Haridas S."/>
            <person name="Hughes K."/>
            <person name="Justo A."/>
            <person name="Karasinski D."/>
            <person name="Kautmanova I."/>
            <person name="Kiss B."/>
            <person name="Kocsube S."/>
            <person name="Kotiranta H."/>
            <person name="LaButti K.M."/>
            <person name="Lechner B.E."/>
            <person name="Liimatainen K."/>
            <person name="Lipzen A."/>
            <person name="Lukacs Z."/>
            <person name="Mihaltcheva S."/>
            <person name="Morgado L.N."/>
            <person name="Niskanen T."/>
            <person name="Noordeloos M.E."/>
            <person name="Ohm R.A."/>
            <person name="Ortiz-Santana B."/>
            <person name="Ovrebo C."/>
            <person name="Racz N."/>
            <person name="Riley R."/>
            <person name="Savchenko A."/>
            <person name="Shiryaev A."/>
            <person name="Soop K."/>
            <person name="Spirin V."/>
            <person name="Szebenyi C."/>
            <person name="Tomsovsky M."/>
            <person name="Tulloss R.E."/>
            <person name="Uehling J."/>
            <person name="Grigoriev I.V."/>
            <person name="Vagvolgyi C."/>
            <person name="Papp T."/>
            <person name="Martin F.M."/>
            <person name="Miettinen O."/>
            <person name="Hibbett D.S."/>
            <person name="Nagy L.G."/>
        </authorList>
    </citation>
    <scope>NUCLEOTIDE SEQUENCE [LARGE SCALE GENOMIC DNA]</scope>
    <source>
        <strain evidence="1 2">NL-1719</strain>
    </source>
</reference>
<evidence type="ECO:0000313" key="1">
    <source>
        <dbReference type="EMBL" id="TFK66626.1"/>
    </source>
</evidence>
<evidence type="ECO:0000313" key="2">
    <source>
        <dbReference type="Proteomes" id="UP000308600"/>
    </source>
</evidence>
<dbReference type="Proteomes" id="UP000308600">
    <property type="component" value="Unassembled WGS sequence"/>
</dbReference>
<sequence length="1393" mass="155618">MAGTRLYQRCDLLPTYLEDICSFRLPPRPPQVWQKRRLRGVAPMTFYDRHVNENRRLRHVALLPTLVDDITKHVDDHLAGLKARGEGPLPIVKQTKGQYRHSVRGFRCEGTSTDANTLYYTTTIASTCLALVSNWVIHPQAPRYYESLTLDGPSVPIPHADDPDADLSIRFLPPSEIHPDVLSSIDDDTRNALRDWHGRDLVTWIFLPIASHTEELVQDLDRLSTLPGIPSASCAMDGYPSTIATDPPTCDADVTPWTIPAEARVVTHPATTSDDIPLSPLKRRASTISRKSPSSRFEKMNDSTAEGLAHYAWRLAVCQDTTIIVFNCGSYERIAIRHRASHTLYISDMLDVTKYGYGKFHLGLQMAAVGDALRRYRKAHTAARSVPLCGPHFSLGKRTRGAVVINSDDLRRSKRQKLNKLLVGARSIDNHDKQIFCREVGPRQVALIRISSGGLDSTIPASSRRIGAAYPSSNPGPICNSWSWTNSYKSSECFVLTLQSYLSAGGTGRVYAAEITLPDNDKVSQKVAAKVATSKEARDRLRREYEVYRRLWTHDVRRIPKIYGLFEDGDDMASVLLMELAAFSFRQREPVTLENNGVLKDISTSDKAICLAIVQSIHRAGVAHGDLRPENLVIAQDGKPMVIDFDHARLDASDQLKVIFIVLKTTDELCYSSSASGIRISSSRFKQGPTTIMGSFVSLVHALDDPVGLRSLLLPSILNTIFTFKRQLIIPADNDQKDRRLVGVAPLTFLDRHVNEGQSLKHVVLLPSLCTDIQRHVDSTLEELKNQGLGPLPLRLRTWGEFKDRLNVGLMSDFQFQTMILFYYRSIVATCLPLTSSWVVHPRAPKYFHTIVSSKKRLRPRGTDNDDTHDYSSIAFPQFSRIRDEVLSSIDDDDVKAALQEWENRDVLTTVFVPLAPHSEQLVRDLDTLAQLPVLPSASCTTRGYPIVIENGSTCDASDTPWTLPLAKAETGTEHAVNATESGVINPNPTPSKASSKFEEMKDSTPEGLAHHAWRLAVSQDTTVIVFNCGNHERIGIRHRGSRTLYISDMIDITQPGYDGRRRGCLKSLPKVSVPDDELSNGKINQEATSKGEEIVMPVLRRSKRQKMNALRDEARGSSELSKQDSQESTTRLYCEYELIFLQILWKEMSRRSLVLLRMTGNGLNSSYPASCIRTGEPLSPSNPTPPVAALPTWKASYQSSEYFVLTLYSNCGAGATGQVYAADLQITLPTGRKSSRGVAAKLSIFPKGRDQLRHEYSIYKCLWGRGVKRIPEIYGLFEDLDNQATILVMERVAFTFRQREPRTTENQGLLKEVTQAEKVACITIVDIIHRAGIIHRDLRPENLAFGQDGKPMVIDFDVALLESSERHKSHEMRCLEVLLDGESLATAPYSQP</sequence>
<name>A0ACD3AM81_9AGAR</name>
<keyword evidence="2" id="KW-1185">Reference proteome</keyword>